<proteinExistence type="predicted"/>
<organism evidence="2 3">
    <name type="scientific">Bacillus salipaludis</name>
    <dbReference type="NCBI Taxonomy" id="2547811"/>
    <lineage>
        <taxon>Bacteria</taxon>
        <taxon>Bacillati</taxon>
        <taxon>Bacillota</taxon>
        <taxon>Bacilli</taxon>
        <taxon>Bacillales</taxon>
        <taxon>Bacillaceae</taxon>
        <taxon>Bacillus</taxon>
    </lineage>
</organism>
<dbReference type="Pfam" id="PF03613">
    <property type="entry name" value="EIID-AGA"/>
    <property type="match status" value="1"/>
</dbReference>
<protein>
    <submittedName>
        <fullName evidence="2">PTS system mannose/fructose/sorbose family transporter subunit IID</fullName>
    </submittedName>
</protein>
<dbReference type="EMBL" id="JBJHQH010000017">
    <property type="protein sequence ID" value="MFK9093804.1"/>
    <property type="molecule type" value="Genomic_DNA"/>
</dbReference>
<dbReference type="PROSITE" id="PS51108">
    <property type="entry name" value="PTS_EIID"/>
    <property type="match status" value="1"/>
</dbReference>
<feature type="transmembrane region" description="Helical" evidence="1">
    <location>
        <begin position="260"/>
        <end position="277"/>
    </location>
</feature>
<gene>
    <name evidence="2" type="ORF">ACJEBI_20270</name>
</gene>
<sequence>MAENTLINESDELKIDKKDMLKVYWRSFFIMSTINYERFQSLGFAYCMAPLIKKLYKSEEDRAKALTRHMEMYNSNHMMGNLILGVTTVLEEQNAANGNKMEKAVSSVKVGLMGPLAGIGDSLLFGTIRPILGGVAGAMAIKGNILGPILFLVLWNIMNFGFRYWSLMYGRNTGMGLLRQIKESNLVQKISEGASVLGLLVLGVLVADWVNISIPIKYKAGNETQSVQDILDSIMPGMLPLLATVLMIFLLKRNISPGKIIIGVFIISFLLGGPGILTNG</sequence>
<keyword evidence="1" id="KW-0472">Membrane</keyword>
<dbReference type="Proteomes" id="UP001623041">
    <property type="component" value="Unassembled WGS sequence"/>
</dbReference>
<reference evidence="2 3" key="1">
    <citation type="submission" date="2024-11" db="EMBL/GenBank/DDBJ databases">
        <authorList>
            <person name="Lucas J.A."/>
        </authorList>
    </citation>
    <scope>NUCLEOTIDE SEQUENCE [LARGE SCALE GENOMIC DNA]</scope>
    <source>
        <strain evidence="2 3">Z 5.4</strain>
    </source>
</reference>
<name>A0ABW8RM65_9BACI</name>
<dbReference type="PANTHER" id="PTHR32502">
    <property type="entry name" value="N-ACETYLGALACTOSAMINE PERMEASE II COMPONENT-RELATED"/>
    <property type="match status" value="1"/>
</dbReference>
<dbReference type="PANTHER" id="PTHR32502:SF27">
    <property type="entry name" value="PTS SYSTEM, MANNOSE-SPECIFIC IID COMPONENT"/>
    <property type="match status" value="1"/>
</dbReference>
<feature type="transmembrane region" description="Helical" evidence="1">
    <location>
        <begin position="145"/>
        <end position="165"/>
    </location>
</feature>
<dbReference type="InterPro" id="IPR050303">
    <property type="entry name" value="GatZ_KbaZ_carbometab"/>
</dbReference>
<keyword evidence="1" id="KW-1133">Transmembrane helix</keyword>
<feature type="transmembrane region" description="Helical" evidence="1">
    <location>
        <begin position="230"/>
        <end position="251"/>
    </location>
</feature>
<feature type="transmembrane region" description="Helical" evidence="1">
    <location>
        <begin position="186"/>
        <end position="210"/>
    </location>
</feature>
<evidence type="ECO:0000256" key="1">
    <source>
        <dbReference type="SAM" id="Phobius"/>
    </source>
</evidence>
<keyword evidence="1" id="KW-0812">Transmembrane</keyword>
<evidence type="ECO:0000313" key="3">
    <source>
        <dbReference type="Proteomes" id="UP001623041"/>
    </source>
</evidence>
<accession>A0ABW8RM65</accession>
<comment type="caution">
    <text evidence="2">The sequence shown here is derived from an EMBL/GenBank/DDBJ whole genome shotgun (WGS) entry which is preliminary data.</text>
</comment>
<evidence type="ECO:0000313" key="2">
    <source>
        <dbReference type="EMBL" id="MFK9093804.1"/>
    </source>
</evidence>
<dbReference type="InterPro" id="IPR004704">
    <property type="entry name" value="PTS_IID_man"/>
</dbReference>
<dbReference type="RefSeq" id="WP_406582303.1">
    <property type="nucleotide sequence ID" value="NZ_JBJHQH010000017.1"/>
</dbReference>
<keyword evidence="3" id="KW-1185">Reference proteome</keyword>